<organism evidence="2 3">
    <name type="scientific">Chitinophaga ginsengisoli</name>
    <dbReference type="NCBI Taxonomy" id="363837"/>
    <lineage>
        <taxon>Bacteria</taxon>
        <taxon>Pseudomonadati</taxon>
        <taxon>Bacteroidota</taxon>
        <taxon>Chitinophagia</taxon>
        <taxon>Chitinophagales</taxon>
        <taxon>Chitinophagaceae</taxon>
        <taxon>Chitinophaga</taxon>
    </lineage>
</organism>
<protein>
    <submittedName>
        <fullName evidence="2">Sulfatase-modifying factor enzyme 1</fullName>
    </submittedName>
</protein>
<proteinExistence type="predicted"/>
<dbReference type="Proteomes" id="UP000240978">
    <property type="component" value="Unassembled WGS sequence"/>
</dbReference>
<name>A0A2P8FAV1_9BACT</name>
<dbReference type="InterPro" id="IPR005532">
    <property type="entry name" value="SUMF_dom"/>
</dbReference>
<dbReference type="RefSeq" id="WP_106606292.1">
    <property type="nucleotide sequence ID" value="NZ_PYGK01000031.1"/>
</dbReference>
<gene>
    <name evidence="2" type="ORF">CLV42_1314</name>
</gene>
<dbReference type="InterPro" id="IPR042095">
    <property type="entry name" value="SUMF_sf"/>
</dbReference>
<dbReference type="OrthoDB" id="9768004at2"/>
<evidence type="ECO:0000313" key="2">
    <source>
        <dbReference type="EMBL" id="PSL18818.1"/>
    </source>
</evidence>
<evidence type="ECO:0000313" key="3">
    <source>
        <dbReference type="Proteomes" id="UP000240978"/>
    </source>
</evidence>
<dbReference type="EMBL" id="PYGK01000031">
    <property type="protein sequence ID" value="PSL18818.1"/>
    <property type="molecule type" value="Genomic_DNA"/>
</dbReference>
<feature type="domain" description="Sulfatase-modifying factor enzyme-like" evidence="1">
    <location>
        <begin position="19"/>
        <end position="238"/>
    </location>
</feature>
<dbReference type="InterPro" id="IPR016187">
    <property type="entry name" value="CTDL_fold"/>
</dbReference>
<evidence type="ECO:0000259" key="1">
    <source>
        <dbReference type="Pfam" id="PF03781"/>
    </source>
</evidence>
<sequence>MKKELFIAIGDAVLKFCWCPPGKFIQATRGTSLFYKTGNENVVVEFTSGFWISATPLTNAQWLSVLNTDYYEKLKEKPNYPIVSLCLSEVIDFLKKINELNLLKHGLVFDLPNYLQSRYVCYARTSLDEKFYWQELGNDFGEYAWYAENSGLSIHEVGLKLPSVWGVYDALGNVSEMSLDVQAMSGQSILIDPVSTMLDAPYFFSAGGYYASDYDECIEFENEILEYENVNLQEWGMRLIIAEK</sequence>
<dbReference type="Pfam" id="PF03781">
    <property type="entry name" value="FGE-sulfatase"/>
    <property type="match status" value="1"/>
</dbReference>
<dbReference type="AlphaFoldDB" id="A0A2P8FAV1"/>
<keyword evidence="3" id="KW-1185">Reference proteome</keyword>
<comment type="caution">
    <text evidence="2">The sequence shown here is derived from an EMBL/GenBank/DDBJ whole genome shotgun (WGS) entry which is preliminary data.</text>
</comment>
<accession>A0A2P8FAV1</accession>
<dbReference type="SUPFAM" id="SSF56436">
    <property type="entry name" value="C-type lectin-like"/>
    <property type="match status" value="1"/>
</dbReference>
<reference evidence="2 3" key="1">
    <citation type="submission" date="2018-03" db="EMBL/GenBank/DDBJ databases">
        <title>Genomic Encyclopedia of Archaeal and Bacterial Type Strains, Phase II (KMG-II): from individual species to whole genera.</title>
        <authorList>
            <person name="Goeker M."/>
        </authorList>
    </citation>
    <scope>NUCLEOTIDE SEQUENCE [LARGE SCALE GENOMIC DNA]</scope>
    <source>
        <strain evidence="2 3">DSM 18107</strain>
    </source>
</reference>
<dbReference type="Gene3D" id="3.90.1580.10">
    <property type="entry name" value="paralog of FGE (formylglycine-generating enzyme)"/>
    <property type="match status" value="1"/>
</dbReference>